<dbReference type="InterPro" id="IPR030048">
    <property type="entry name" value="SurE"/>
</dbReference>
<accession>A0A9E7L5X7</accession>
<dbReference type="PANTHER" id="PTHR30457">
    <property type="entry name" value="5'-NUCLEOTIDASE SURE"/>
    <property type="match status" value="1"/>
</dbReference>
<dbReference type="GO" id="GO:0046872">
    <property type="term" value="F:metal ion binding"/>
    <property type="evidence" value="ECO:0007669"/>
    <property type="project" value="UniProtKB-KW"/>
</dbReference>
<dbReference type="Proteomes" id="UP001055439">
    <property type="component" value="Chromosome 8"/>
</dbReference>
<name>A0A9E7L5X7_9LILI</name>
<keyword evidence="2" id="KW-0479">Metal-binding</keyword>
<dbReference type="InterPro" id="IPR002828">
    <property type="entry name" value="SurE-like_Pase/nucleotidase"/>
</dbReference>
<dbReference type="InterPro" id="IPR036523">
    <property type="entry name" value="SurE-like_sf"/>
</dbReference>
<comment type="similarity">
    <text evidence="1">Belongs to the SurE nucleotidase family.</text>
</comment>
<dbReference type="SUPFAM" id="SSF64167">
    <property type="entry name" value="SurE-like"/>
    <property type="match status" value="1"/>
</dbReference>
<evidence type="ECO:0000256" key="2">
    <source>
        <dbReference type="ARBA" id="ARBA00022723"/>
    </source>
</evidence>
<gene>
    <name evidence="6" type="ORF">MUK42_17582</name>
</gene>
<proteinExistence type="inferred from homology"/>
<dbReference type="GO" id="GO:0008252">
    <property type="term" value="F:nucleotidase activity"/>
    <property type="evidence" value="ECO:0007669"/>
    <property type="project" value="InterPro"/>
</dbReference>
<dbReference type="EMBL" id="CP097510">
    <property type="protein sequence ID" value="URE41736.1"/>
    <property type="molecule type" value="Genomic_DNA"/>
</dbReference>
<dbReference type="Pfam" id="PF01975">
    <property type="entry name" value="SurE"/>
    <property type="match status" value="1"/>
</dbReference>
<evidence type="ECO:0000256" key="4">
    <source>
        <dbReference type="SAM" id="MobiDB-lite"/>
    </source>
</evidence>
<evidence type="ECO:0000256" key="3">
    <source>
        <dbReference type="ARBA" id="ARBA00022801"/>
    </source>
</evidence>
<evidence type="ECO:0000313" key="7">
    <source>
        <dbReference type="Proteomes" id="UP001055439"/>
    </source>
</evidence>
<dbReference type="OrthoDB" id="202825at2759"/>
<sequence length="390" mass="41448">MTDPDSTKSDLLPPNLDANLQSVLIARMAGGDADSKPVDEEEPQNPDEPAADGSRKPVVLVTNADGIGSHGLTFLVEALVREEQCDVHVCAPDSDKSLSGHSITLHQTVSATSADLKGATAFEVSGSAADCVSLALSGSLFSWSKPTLVISGVNKGSNCGHNIFYSGAVAGAREALMCGVPSLVISLNWKKEKSQESDFKDAVDVCLPLINAAIRDIGKGIFPSNCLLNVEIPTAPCANQGFKLTRQSLWRYASNWQAVSASRHPTAGQFMSMHQSLGIQLAQLGRDASAAGAARRVGAQKKIVEIESVAEAGKPGQREAVKKYFRLEFLEKEQETEDEEDSDFRALANGFIAVTPLYLDLQVEPEIQASASDWLAAVIKGAEQAPEADV</sequence>
<dbReference type="HAMAP" id="MF_00060">
    <property type="entry name" value="SurE"/>
    <property type="match status" value="1"/>
</dbReference>
<feature type="region of interest" description="Disordered" evidence="4">
    <location>
        <begin position="26"/>
        <end position="57"/>
    </location>
</feature>
<protein>
    <submittedName>
        <fullName evidence="6">Survival protein SurE</fullName>
    </submittedName>
</protein>
<feature type="domain" description="Survival protein SurE-like phosphatase/nucleotidase" evidence="5">
    <location>
        <begin position="59"/>
        <end position="253"/>
    </location>
</feature>
<dbReference type="AlphaFoldDB" id="A0A9E7L5X7"/>
<organism evidence="6 7">
    <name type="scientific">Musa troglodytarum</name>
    <name type="common">fe'i banana</name>
    <dbReference type="NCBI Taxonomy" id="320322"/>
    <lineage>
        <taxon>Eukaryota</taxon>
        <taxon>Viridiplantae</taxon>
        <taxon>Streptophyta</taxon>
        <taxon>Embryophyta</taxon>
        <taxon>Tracheophyta</taxon>
        <taxon>Spermatophyta</taxon>
        <taxon>Magnoliopsida</taxon>
        <taxon>Liliopsida</taxon>
        <taxon>Zingiberales</taxon>
        <taxon>Musaceae</taxon>
        <taxon>Musa</taxon>
    </lineage>
</organism>
<evidence type="ECO:0000256" key="1">
    <source>
        <dbReference type="ARBA" id="ARBA00011062"/>
    </source>
</evidence>
<keyword evidence="3" id="KW-0378">Hydrolase</keyword>
<reference evidence="6" key="1">
    <citation type="submission" date="2022-05" db="EMBL/GenBank/DDBJ databases">
        <title>The Musa troglodytarum L. genome provides insights into the mechanism of non-climacteric behaviour and enrichment of carotenoids.</title>
        <authorList>
            <person name="Wang J."/>
        </authorList>
    </citation>
    <scope>NUCLEOTIDE SEQUENCE</scope>
    <source>
        <tissue evidence="6">Leaf</tissue>
    </source>
</reference>
<keyword evidence="7" id="KW-1185">Reference proteome</keyword>
<evidence type="ECO:0000313" key="6">
    <source>
        <dbReference type="EMBL" id="URE41736.1"/>
    </source>
</evidence>
<dbReference type="PANTHER" id="PTHR30457:SF5">
    <property type="entry name" value="OS01G0709400 PROTEIN"/>
    <property type="match status" value="1"/>
</dbReference>
<evidence type="ECO:0000259" key="5">
    <source>
        <dbReference type="Pfam" id="PF01975"/>
    </source>
</evidence>
<dbReference type="Gene3D" id="3.40.1210.10">
    <property type="entry name" value="Survival protein SurE-like phosphatase/nucleotidase"/>
    <property type="match status" value="1"/>
</dbReference>